<feature type="chain" id="PRO_5047159447" description="Lipoprotein" evidence="1">
    <location>
        <begin position="23"/>
        <end position="224"/>
    </location>
</feature>
<dbReference type="EMBL" id="CP027231">
    <property type="protein sequence ID" value="AVM51936.1"/>
    <property type="molecule type" value="Genomic_DNA"/>
</dbReference>
<sequence length="224" mass="24691">MKKIIFLAISMMALVTSCTTPVALSQQYPAMYEEKPLSIAIMPPINQTTHAEAKDYFYTTMYMPLCEKGYYVYSPYLTMEMFQQESAYDAEQFIEGDLSIFHKVLGADAAMFTIIKDWRRNNIGGKLTVNVEYILRSTKTGQTLYNRAGEIKVDTSINGGGGGFGALVGMIATVINTAATDKIVAGRKCNAFVLSDLPSGKYSKLYEKDGSLPAGKKFVKATVK</sequence>
<evidence type="ECO:0000256" key="1">
    <source>
        <dbReference type="SAM" id="SignalP"/>
    </source>
</evidence>
<dbReference type="PROSITE" id="PS51257">
    <property type="entry name" value="PROKAR_LIPOPROTEIN"/>
    <property type="match status" value="1"/>
</dbReference>
<accession>A0ABN5IJW8</accession>
<dbReference type="Proteomes" id="UP000238304">
    <property type="component" value="Chromosome"/>
</dbReference>
<proteinExistence type="predicted"/>
<name>A0ABN5IJW8_9BACE</name>
<reference evidence="2 3" key="1">
    <citation type="submission" date="2018-02" db="EMBL/GenBank/DDBJ databases">
        <authorList>
            <person name="Holder M.E."/>
            <person name="Ajami N.J."/>
            <person name="Petrosino J.F."/>
        </authorList>
    </citation>
    <scope>NUCLEOTIDE SEQUENCE [LARGE SCALE GENOMIC DNA]</scope>
    <source>
        <strain evidence="2 3">ATCC 33285</strain>
    </source>
</reference>
<keyword evidence="3" id="KW-1185">Reference proteome</keyword>
<gene>
    <name evidence="2" type="ORF">C4H11_02270</name>
</gene>
<dbReference type="Pfam" id="PF05643">
    <property type="entry name" value="GNA1162-like"/>
    <property type="match status" value="1"/>
</dbReference>
<evidence type="ECO:0008006" key="4">
    <source>
        <dbReference type="Google" id="ProtNLM"/>
    </source>
</evidence>
<dbReference type="InterPro" id="IPR008517">
    <property type="entry name" value="GNA1162-like"/>
</dbReference>
<dbReference type="RefSeq" id="WP_106040318.1">
    <property type="nucleotide sequence ID" value="NZ_CALHZC010000051.1"/>
</dbReference>
<protein>
    <recommendedName>
        <fullName evidence="4">Lipoprotein</fullName>
    </recommendedName>
</protein>
<feature type="signal peptide" evidence="1">
    <location>
        <begin position="1"/>
        <end position="22"/>
    </location>
</feature>
<evidence type="ECO:0000313" key="3">
    <source>
        <dbReference type="Proteomes" id="UP000238304"/>
    </source>
</evidence>
<dbReference type="Gene3D" id="3.40.50.10610">
    <property type="entry name" value="ABC-type transport auxiliary lipoprotein component"/>
    <property type="match status" value="1"/>
</dbReference>
<organism evidence="2 3">
    <name type="scientific">Bacteroides zoogleoformans</name>
    <dbReference type="NCBI Taxonomy" id="28119"/>
    <lineage>
        <taxon>Bacteria</taxon>
        <taxon>Pseudomonadati</taxon>
        <taxon>Bacteroidota</taxon>
        <taxon>Bacteroidia</taxon>
        <taxon>Bacteroidales</taxon>
        <taxon>Bacteroidaceae</taxon>
        <taxon>Bacteroides</taxon>
    </lineage>
</organism>
<keyword evidence="1" id="KW-0732">Signal</keyword>
<evidence type="ECO:0000313" key="2">
    <source>
        <dbReference type="EMBL" id="AVM51936.1"/>
    </source>
</evidence>